<reference evidence="2" key="2">
    <citation type="submission" date="2022-01" db="EMBL/GenBank/DDBJ databases">
        <authorList>
            <person name="Yamashiro T."/>
            <person name="Shiraishi A."/>
            <person name="Satake H."/>
            <person name="Nakayama K."/>
        </authorList>
    </citation>
    <scope>NUCLEOTIDE SEQUENCE</scope>
</reference>
<gene>
    <name evidence="2" type="ORF">Tco_0773290</name>
</gene>
<dbReference type="InterPro" id="IPR021109">
    <property type="entry name" value="Peptidase_aspartic_dom_sf"/>
</dbReference>
<organism evidence="2 3">
    <name type="scientific">Tanacetum coccineum</name>
    <dbReference type="NCBI Taxonomy" id="301880"/>
    <lineage>
        <taxon>Eukaryota</taxon>
        <taxon>Viridiplantae</taxon>
        <taxon>Streptophyta</taxon>
        <taxon>Embryophyta</taxon>
        <taxon>Tracheophyta</taxon>
        <taxon>Spermatophyta</taxon>
        <taxon>Magnoliopsida</taxon>
        <taxon>eudicotyledons</taxon>
        <taxon>Gunneridae</taxon>
        <taxon>Pentapetalae</taxon>
        <taxon>asterids</taxon>
        <taxon>campanulids</taxon>
        <taxon>Asterales</taxon>
        <taxon>Asteraceae</taxon>
        <taxon>Asteroideae</taxon>
        <taxon>Anthemideae</taxon>
        <taxon>Anthemidinae</taxon>
        <taxon>Tanacetum</taxon>
    </lineage>
</organism>
<keyword evidence="2" id="KW-0695">RNA-directed DNA polymerase</keyword>
<keyword evidence="2" id="KW-0808">Transferase</keyword>
<dbReference type="Gene3D" id="2.40.70.10">
    <property type="entry name" value="Acid Proteases"/>
    <property type="match status" value="1"/>
</dbReference>
<reference evidence="2" key="1">
    <citation type="journal article" date="2022" name="Int. J. Mol. Sci.">
        <title>Draft Genome of Tanacetum Coccineum: Genomic Comparison of Closely Related Tanacetum-Family Plants.</title>
        <authorList>
            <person name="Yamashiro T."/>
            <person name="Shiraishi A."/>
            <person name="Nakayama K."/>
            <person name="Satake H."/>
        </authorList>
    </citation>
    <scope>NUCLEOTIDE SEQUENCE</scope>
</reference>
<keyword evidence="1" id="KW-0812">Transmembrane</keyword>
<dbReference type="PANTHER" id="PTHR33067">
    <property type="entry name" value="RNA-DIRECTED DNA POLYMERASE-RELATED"/>
    <property type="match status" value="1"/>
</dbReference>
<protein>
    <submittedName>
        <fullName evidence="2">Reverse transcriptase domain-containing protein</fullName>
    </submittedName>
</protein>
<proteinExistence type="predicted"/>
<dbReference type="PANTHER" id="PTHR33067:SF31">
    <property type="entry name" value="RNA-DIRECTED DNA POLYMERASE"/>
    <property type="match status" value="1"/>
</dbReference>
<sequence length="297" mass="33911">MPLSTYLTLGLGELAHTKLTVELADKTMKYPKGIVENVLVGIGKNFFLVDFIILDMPVDIKVPLILGRLFLSTAHDKIDVFKRKITLRVGEERIIFKSVKPASSLIKRVYMLGLRERMELDLEARLTGETLVLNRSLDPFFGDYIELNDLNVTLELRRDQVDDLMPTIEEGEVFEEFRARNDARMVSKISGYPNDCDHDKKIRIDCANNLKFSCMIGFKFLHANFFPILYVNVMSKKFYNSIMKDKMEYKGNNVVGALMNTPIFVGTFSILTDFAVLEDMDACRDEGMGDVIFGEPF</sequence>
<evidence type="ECO:0000256" key="1">
    <source>
        <dbReference type="SAM" id="Phobius"/>
    </source>
</evidence>
<dbReference type="CDD" id="cd00303">
    <property type="entry name" value="retropepsin_like"/>
    <property type="match status" value="1"/>
</dbReference>
<feature type="transmembrane region" description="Helical" evidence="1">
    <location>
        <begin position="210"/>
        <end position="233"/>
    </location>
</feature>
<comment type="caution">
    <text evidence="2">The sequence shown here is derived from an EMBL/GenBank/DDBJ whole genome shotgun (WGS) entry which is preliminary data.</text>
</comment>
<keyword evidence="1" id="KW-0472">Membrane</keyword>
<dbReference type="GO" id="GO:0003964">
    <property type="term" value="F:RNA-directed DNA polymerase activity"/>
    <property type="evidence" value="ECO:0007669"/>
    <property type="project" value="UniProtKB-KW"/>
</dbReference>
<dbReference type="Proteomes" id="UP001151760">
    <property type="component" value="Unassembled WGS sequence"/>
</dbReference>
<dbReference type="EMBL" id="BQNB010011443">
    <property type="protein sequence ID" value="GJS90654.1"/>
    <property type="molecule type" value="Genomic_DNA"/>
</dbReference>
<accession>A0ABQ4ZKB6</accession>
<keyword evidence="3" id="KW-1185">Reference proteome</keyword>
<keyword evidence="2" id="KW-0548">Nucleotidyltransferase</keyword>
<evidence type="ECO:0000313" key="3">
    <source>
        <dbReference type="Proteomes" id="UP001151760"/>
    </source>
</evidence>
<evidence type="ECO:0000313" key="2">
    <source>
        <dbReference type="EMBL" id="GJS90654.1"/>
    </source>
</evidence>
<keyword evidence="1" id="KW-1133">Transmembrane helix</keyword>
<name>A0ABQ4ZKB6_9ASTR</name>
<feature type="transmembrane region" description="Helical" evidence="1">
    <location>
        <begin position="254"/>
        <end position="271"/>
    </location>
</feature>